<feature type="compositionally biased region" description="Basic and acidic residues" evidence="1">
    <location>
        <begin position="179"/>
        <end position="199"/>
    </location>
</feature>
<feature type="compositionally biased region" description="Basic and acidic residues" evidence="1">
    <location>
        <begin position="116"/>
        <end position="171"/>
    </location>
</feature>
<organism evidence="2 3">
    <name type="scientific">Pannonibacter tanglangensis</name>
    <dbReference type="NCBI Taxonomy" id="2750084"/>
    <lineage>
        <taxon>Bacteria</taxon>
        <taxon>Pseudomonadati</taxon>
        <taxon>Pseudomonadota</taxon>
        <taxon>Alphaproteobacteria</taxon>
        <taxon>Hyphomicrobiales</taxon>
        <taxon>Stappiaceae</taxon>
        <taxon>Pannonibacter</taxon>
    </lineage>
</organism>
<evidence type="ECO:0000256" key="1">
    <source>
        <dbReference type="SAM" id="MobiDB-lite"/>
    </source>
</evidence>
<keyword evidence="3" id="KW-1185">Reference proteome</keyword>
<proteinExistence type="predicted"/>
<feature type="compositionally biased region" description="Basic and acidic residues" evidence="1">
    <location>
        <begin position="206"/>
        <end position="216"/>
    </location>
</feature>
<dbReference type="RefSeq" id="WP_161707767.1">
    <property type="nucleotide sequence ID" value="NZ_JAABLQ010000001.1"/>
</dbReference>
<name>A0A7X5J8C8_9HYPH</name>
<gene>
    <name evidence="2" type="ORF">GWI72_02335</name>
</gene>
<dbReference type="EMBL" id="JAABLQ010000001">
    <property type="protein sequence ID" value="NBN77100.1"/>
    <property type="molecule type" value="Genomic_DNA"/>
</dbReference>
<dbReference type="Proteomes" id="UP000586722">
    <property type="component" value="Unassembled WGS sequence"/>
</dbReference>
<sequence>MELELDVICTELDGLLADFLERWARDLGHDQDPADIERLYCMYPRVVTQIASARASLGGADHTMRLARNLRFDPAPELGLRAVPGAGGCGHPCGSGMSGVYVVQAEAGSVPVRRGAGREADRASPRGADRGECRCHDRDTDAAPARDDRGNDRANDRASDRASDRGSDRASDPVSTGSGREEVRDSRCDGSRGQVREDDRNPEEDRDVRNADRFRA</sequence>
<protein>
    <submittedName>
        <fullName evidence="2">Uncharacterized protein</fullName>
    </submittedName>
</protein>
<reference evidence="3" key="1">
    <citation type="submission" date="2020-01" db="EMBL/GenBank/DDBJ databases">
        <authorList>
            <person name="Fang Y."/>
            <person name="Sun R."/>
            <person name="Nie L."/>
            <person name="He J."/>
            <person name="Hao L."/>
            <person name="Wang L."/>
            <person name="Su S."/>
            <person name="Lv E."/>
            <person name="Zhang Z."/>
            <person name="Xie R."/>
            <person name="Liu H."/>
        </authorList>
    </citation>
    <scope>NUCLEOTIDE SEQUENCE [LARGE SCALE GENOMIC DNA]</scope>
    <source>
        <strain evidence="3">XCT-53</strain>
    </source>
</reference>
<comment type="caution">
    <text evidence="2">The sequence shown here is derived from an EMBL/GenBank/DDBJ whole genome shotgun (WGS) entry which is preliminary data.</text>
</comment>
<dbReference type="AlphaFoldDB" id="A0A7X5J8C8"/>
<accession>A0A7X5J8C8</accession>
<evidence type="ECO:0000313" key="3">
    <source>
        <dbReference type="Proteomes" id="UP000586722"/>
    </source>
</evidence>
<evidence type="ECO:0000313" key="2">
    <source>
        <dbReference type="EMBL" id="NBN77100.1"/>
    </source>
</evidence>
<feature type="region of interest" description="Disordered" evidence="1">
    <location>
        <begin position="112"/>
        <end position="216"/>
    </location>
</feature>